<keyword evidence="9 10" id="KW-0472">Membrane</keyword>
<gene>
    <name evidence="12" type="ordered locus">Xaut_3810</name>
</gene>
<dbReference type="GO" id="GO:0140359">
    <property type="term" value="F:ABC-type transporter activity"/>
    <property type="evidence" value="ECO:0007669"/>
    <property type="project" value="InterPro"/>
</dbReference>
<evidence type="ECO:0000256" key="1">
    <source>
        <dbReference type="ARBA" id="ARBA00004651"/>
    </source>
</evidence>
<dbReference type="Proteomes" id="UP000002417">
    <property type="component" value="Chromosome"/>
</dbReference>
<evidence type="ECO:0000313" key="13">
    <source>
        <dbReference type="Proteomes" id="UP000002417"/>
    </source>
</evidence>
<feature type="transmembrane region" description="Helical" evidence="10">
    <location>
        <begin position="225"/>
        <end position="244"/>
    </location>
</feature>
<proteinExistence type="inferred from homology"/>
<dbReference type="HOGENOM" id="CLU_060703_5_0_5"/>
<dbReference type="InterPro" id="IPR000412">
    <property type="entry name" value="ABC_2_transport"/>
</dbReference>
<dbReference type="AlphaFoldDB" id="A7ILZ2"/>
<dbReference type="EMBL" id="CP000781">
    <property type="protein sequence ID" value="ABS69035.1"/>
    <property type="molecule type" value="Genomic_DNA"/>
</dbReference>
<dbReference type="InterPro" id="IPR013525">
    <property type="entry name" value="ABC2_TM"/>
</dbReference>
<evidence type="ECO:0000313" key="12">
    <source>
        <dbReference type="EMBL" id="ABS69035.1"/>
    </source>
</evidence>
<keyword evidence="6 10" id="KW-0812">Transmembrane</keyword>
<evidence type="ECO:0000256" key="5">
    <source>
        <dbReference type="ARBA" id="ARBA00022597"/>
    </source>
</evidence>
<organism evidence="12 13">
    <name type="scientific">Xanthobacter autotrophicus (strain ATCC BAA-1158 / Py2)</name>
    <dbReference type="NCBI Taxonomy" id="78245"/>
    <lineage>
        <taxon>Bacteria</taxon>
        <taxon>Pseudomonadati</taxon>
        <taxon>Pseudomonadota</taxon>
        <taxon>Alphaproteobacteria</taxon>
        <taxon>Hyphomicrobiales</taxon>
        <taxon>Xanthobacteraceae</taxon>
        <taxon>Xanthobacter</taxon>
    </lineage>
</organism>
<evidence type="ECO:0000256" key="7">
    <source>
        <dbReference type="ARBA" id="ARBA00022989"/>
    </source>
</evidence>
<evidence type="ECO:0000256" key="3">
    <source>
        <dbReference type="ARBA" id="ARBA00022448"/>
    </source>
</evidence>
<dbReference type="GO" id="GO:0043190">
    <property type="term" value="C:ATP-binding cassette (ABC) transporter complex"/>
    <property type="evidence" value="ECO:0007669"/>
    <property type="project" value="InterPro"/>
</dbReference>
<comment type="similarity">
    <text evidence="2">Belongs to the ABC-2 integral membrane protein family.</text>
</comment>
<comment type="subcellular location">
    <subcellularLocation>
        <location evidence="1">Cell membrane</location>
        <topology evidence="1">Multi-pass membrane protein</topology>
    </subcellularLocation>
</comment>
<sequence length="248" mass="27509">MHARVVGAVIMRDLQTRFGAGYFGFLLGLLMPLGHLGIVITVSTLIQHASPIGTDRPIFLMTGVLPFIIWLYSHRQIMTTLSYNRPLLFFPGVDIFDLFLSRIVIELLNSTIIVIVVISAMTIVGYDVHAYKWPDFIYGLILAWALGLGTGLFFGSLTSIMPLAIMFGLILGPLMWATSGIFFLPDGLPESLQKILYFNPLSHVVDGVRLSYFSEYSSDFFNSTFLYIFIVSAIAVSLALTAAIRRVA</sequence>
<feature type="transmembrane region" description="Helical" evidence="10">
    <location>
        <begin position="58"/>
        <end position="74"/>
    </location>
</feature>
<reference evidence="12 13" key="1">
    <citation type="submission" date="2007-07" db="EMBL/GenBank/DDBJ databases">
        <title>Complete sequence of chromosome of Xanthobacter autotrophicus Py2.</title>
        <authorList>
            <consortium name="US DOE Joint Genome Institute"/>
            <person name="Copeland A."/>
            <person name="Lucas S."/>
            <person name="Lapidus A."/>
            <person name="Barry K."/>
            <person name="Glavina del Rio T."/>
            <person name="Hammon N."/>
            <person name="Israni S."/>
            <person name="Dalin E."/>
            <person name="Tice H."/>
            <person name="Pitluck S."/>
            <person name="Sims D."/>
            <person name="Brettin T."/>
            <person name="Bruce D."/>
            <person name="Detter J.C."/>
            <person name="Han C."/>
            <person name="Tapia R."/>
            <person name="Brainard J."/>
            <person name="Schmutz J."/>
            <person name="Larimer F."/>
            <person name="Land M."/>
            <person name="Hauser L."/>
            <person name="Kyrpides N."/>
            <person name="Kim E."/>
            <person name="Ensigns S.A."/>
            <person name="Richardson P."/>
        </authorList>
    </citation>
    <scope>NUCLEOTIDE SEQUENCE [LARGE SCALE GENOMIC DNA]</scope>
    <source>
        <strain evidence="13">ATCC BAA-1158 / Py2</strain>
    </source>
</reference>
<dbReference type="KEGG" id="xau:Xaut_3810"/>
<evidence type="ECO:0000256" key="6">
    <source>
        <dbReference type="ARBA" id="ARBA00022692"/>
    </source>
</evidence>
<keyword evidence="5" id="KW-0762">Sugar transport</keyword>
<feature type="transmembrane region" description="Helical" evidence="10">
    <location>
        <begin position="160"/>
        <end position="184"/>
    </location>
</feature>
<protein>
    <submittedName>
        <fullName evidence="12">ABC-2 type transporter</fullName>
    </submittedName>
</protein>
<evidence type="ECO:0000256" key="8">
    <source>
        <dbReference type="ARBA" id="ARBA00023047"/>
    </source>
</evidence>
<evidence type="ECO:0000256" key="4">
    <source>
        <dbReference type="ARBA" id="ARBA00022475"/>
    </source>
</evidence>
<dbReference type="GO" id="GO:0015774">
    <property type="term" value="P:polysaccharide transport"/>
    <property type="evidence" value="ECO:0007669"/>
    <property type="project" value="UniProtKB-KW"/>
</dbReference>
<dbReference type="Pfam" id="PF01061">
    <property type="entry name" value="ABC2_membrane"/>
    <property type="match status" value="1"/>
</dbReference>
<accession>A7ILZ2</accession>
<keyword evidence="7 10" id="KW-1133">Transmembrane helix</keyword>
<dbReference type="PRINTS" id="PR00164">
    <property type="entry name" value="ABC2TRNSPORT"/>
</dbReference>
<dbReference type="STRING" id="78245.Xaut_3810"/>
<feature type="transmembrane region" description="Helical" evidence="10">
    <location>
        <begin position="21"/>
        <end position="46"/>
    </location>
</feature>
<keyword evidence="13" id="KW-1185">Reference proteome</keyword>
<evidence type="ECO:0000256" key="9">
    <source>
        <dbReference type="ARBA" id="ARBA00023136"/>
    </source>
</evidence>
<keyword evidence="4" id="KW-1003">Cell membrane</keyword>
<dbReference type="PANTHER" id="PTHR30413">
    <property type="entry name" value="INNER MEMBRANE TRANSPORT PERMEASE"/>
    <property type="match status" value="1"/>
</dbReference>
<evidence type="ECO:0000256" key="2">
    <source>
        <dbReference type="ARBA" id="ARBA00007783"/>
    </source>
</evidence>
<feature type="domain" description="ABC-2 type transporter transmembrane" evidence="11">
    <location>
        <begin position="8"/>
        <end position="212"/>
    </location>
</feature>
<feature type="transmembrane region" description="Helical" evidence="10">
    <location>
        <begin position="111"/>
        <end position="129"/>
    </location>
</feature>
<dbReference type="eggNOG" id="COG1682">
    <property type="taxonomic scope" value="Bacteria"/>
</dbReference>
<keyword evidence="8" id="KW-0625">Polysaccharide transport</keyword>
<feature type="transmembrane region" description="Helical" evidence="10">
    <location>
        <begin position="136"/>
        <end position="154"/>
    </location>
</feature>
<dbReference type="GO" id="GO:0015920">
    <property type="term" value="P:lipopolysaccharide transport"/>
    <property type="evidence" value="ECO:0007669"/>
    <property type="project" value="TreeGrafter"/>
</dbReference>
<evidence type="ECO:0000259" key="11">
    <source>
        <dbReference type="Pfam" id="PF01061"/>
    </source>
</evidence>
<evidence type="ECO:0000256" key="10">
    <source>
        <dbReference type="SAM" id="Phobius"/>
    </source>
</evidence>
<dbReference type="PhylomeDB" id="A7ILZ2"/>
<keyword evidence="3" id="KW-0813">Transport</keyword>
<name>A7ILZ2_XANP2</name>
<dbReference type="PANTHER" id="PTHR30413:SF10">
    <property type="entry name" value="CAPSULE POLYSACCHARIDE EXPORT INNER-MEMBRANE PROTEIN CTRC"/>
    <property type="match status" value="1"/>
</dbReference>